<keyword evidence="6" id="KW-1015">Disulfide bond</keyword>
<dbReference type="InterPro" id="IPR000866">
    <property type="entry name" value="AhpC/TSA"/>
</dbReference>
<evidence type="ECO:0000256" key="10">
    <source>
        <dbReference type="ARBA" id="ARBA00049091"/>
    </source>
</evidence>
<comment type="similarity">
    <text evidence="9">Belongs to the peroxiredoxin family. BCP/PrxQ subfamily.</text>
</comment>
<dbReference type="HOGENOM" id="CLU_042529_14_1_0"/>
<organism evidence="13 14">
    <name type="scientific">Allomeiothermus silvanus (strain ATCC 700542 / DSM 9946 / NBRC 106475 / NCIMB 13440 / VI-R2)</name>
    <name type="common">Thermus silvanus</name>
    <dbReference type="NCBI Taxonomy" id="526227"/>
    <lineage>
        <taxon>Bacteria</taxon>
        <taxon>Thermotogati</taxon>
        <taxon>Deinococcota</taxon>
        <taxon>Deinococci</taxon>
        <taxon>Thermales</taxon>
        <taxon>Thermaceae</taxon>
        <taxon>Allomeiothermus</taxon>
    </lineage>
</organism>
<evidence type="ECO:0000256" key="11">
    <source>
        <dbReference type="SAM" id="SignalP"/>
    </source>
</evidence>
<feature type="signal peptide" evidence="11">
    <location>
        <begin position="1"/>
        <end position="18"/>
    </location>
</feature>
<dbReference type="AlphaFoldDB" id="D7BEN4"/>
<dbReference type="GO" id="GO:0034599">
    <property type="term" value="P:cellular response to oxidative stress"/>
    <property type="evidence" value="ECO:0007669"/>
    <property type="project" value="TreeGrafter"/>
</dbReference>
<evidence type="ECO:0000256" key="7">
    <source>
        <dbReference type="ARBA" id="ARBA00023284"/>
    </source>
</evidence>
<evidence type="ECO:0000256" key="3">
    <source>
        <dbReference type="ARBA" id="ARBA00022559"/>
    </source>
</evidence>
<dbReference type="GO" id="GO:0008379">
    <property type="term" value="F:thioredoxin peroxidase activity"/>
    <property type="evidence" value="ECO:0007669"/>
    <property type="project" value="TreeGrafter"/>
</dbReference>
<dbReference type="eggNOG" id="COG1225">
    <property type="taxonomic scope" value="Bacteria"/>
</dbReference>
<evidence type="ECO:0000313" key="13">
    <source>
        <dbReference type="EMBL" id="ADH63277.1"/>
    </source>
</evidence>
<dbReference type="GO" id="GO:0005737">
    <property type="term" value="C:cytoplasm"/>
    <property type="evidence" value="ECO:0007669"/>
    <property type="project" value="TreeGrafter"/>
</dbReference>
<evidence type="ECO:0000259" key="12">
    <source>
        <dbReference type="PROSITE" id="PS51352"/>
    </source>
</evidence>
<dbReference type="InterPro" id="IPR013766">
    <property type="entry name" value="Thioredoxin_domain"/>
</dbReference>
<dbReference type="STRING" id="526227.Mesil_1384"/>
<dbReference type="SUPFAM" id="SSF52833">
    <property type="entry name" value="Thioredoxin-like"/>
    <property type="match status" value="1"/>
</dbReference>
<evidence type="ECO:0000313" key="14">
    <source>
        <dbReference type="Proteomes" id="UP000001916"/>
    </source>
</evidence>
<evidence type="ECO:0000256" key="2">
    <source>
        <dbReference type="ARBA" id="ARBA00013017"/>
    </source>
</evidence>
<gene>
    <name evidence="13" type="ordered locus">Mesil_1384</name>
</gene>
<dbReference type="Proteomes" id="UP000001916">
    <property type="component" value="Chromosome"/>
</dbReference>
<evidence type="ECO:0000256" key="4">
    <source>
        <dbReference type="ARBA" id="ARBA00022862"/>
    </source>
</evidence>
<dbReference type="OrthoDB" id="31831at2"/>
<dbReference type="InterPro" id="IPR050924">
    <property type="entry name" value="Peroxiredoxin_BCP/PrxQ"/>
</dbReference>
<comment type="function">
    <text evidence="1">Thiol-specific peroxidase that catalyzes the reduction of hydrogen peroxide and organic hydroperoxides to water and alcohols, respectively. Plays a role in cell protection against oxidative stress by detoxifying peroxides and as sensor of hydrogen peroxide-mediated signaling events.</text>
</comment>
<comment type="catalytic activity">
    <reaction evidence="10">
        <text>a hydroperoxide + [thioredoxin]-dithiol = an alcohol + [thioredoxin]-disulfide + H2O</text>
        <dbReference type="Rhea" id="RHEA:62620"/>
        <dbReference type="Rhea" id="RHEA-COMP:10698"/>
        <dbReference type="Rhea" id="RHEA-COMP:10700"/>
        <dbReference type="ChEBI" id="CHEBI:15377"/>
        <dbReference type="ChEBI" id="CHEBI:29950"/>
        <dbReference type="ChEBI" id="CHEBI:30879"/>
        <dbReference type="ChEBI" id="CHEBI:35924"/>
        <dbReference type="ChEBI" id="CHEBI:50058"/>
        <dbReference type="EC" id="1.11.1.24"/>
    </reaction>
</comment>
<dbReference type="CDD" id="cd03017">
    <property type="entry name" value="PRX_BCP"/>
    <property type="match status" value="1"/>
</dbReference>
<feature type="chain" id="PRO_5003093238" description="thioredoxin-dependent peroxiredoxin" evidence="11">
    <location>
        <begin position="19"/>
        <end position="167"/>
    </location>
</feature>
<name>D7BEN4_ALLS1</name>
<evidence type="ECO:0000256" key="6">
    <source>
        <dbReference type="ARBA" id="ARBA00023157"/>
    </source>
</evidence>
<keyword evidence="11" id="KW-0732">Signal</keyword>
<dbReference type="RefSeq" id="WP_013157846.1">
    <property type="nucleotide sequence ID" value="NC_014212.1"/>
</dbReference>
<feature type="domain" description="Thioredoxin" evidence="12">
    <location>
        <begin position="17"/>
        <end position="165"/>
    </location>
</feature>
<sequence length="167" mass="18598">MRNLLCLLALLTSAFAQKIGDPVNLPKVQDSYNKPVDLPALTQEGRYLLFWFYPKALSPGCTAQGKRYAELYDEFKKLGVEVFGVSADPGAEQCAFIEKLALKGGMIPDKSGTLARLFGVGGFFGFYNRDTILVNPQGRIEQIWRGVNPFRDADTVLAYLKEKLAKR</sequence>
<dbReference type="EMBL" id="CP002042">
    <property type="protein sequence ID" value="ADH63277.1"/>
    <property type="molecule type" value="Genomic_DNA"/>
</dbReference>
<evidence type="ECO:0000256" key="9">
    <source>
        <dbReference type="ARBA" id="ARBA00038489"/>
    </source>
</evidence>
<dbReference type="KEGG" id="msv:Mesil_1384"/>
<keyword evidence="7" id="KW-0676">Redox-active center</keyword>
<keyword evidence="3" id="KW-0575">Peroxidase</keyword>
<dbReference type="InterPro" id="IPR036249">
    <property type="entry name" value="Thioredoxin-like_sf"/>
</dbReference>
<dbReference type="PANTHER" id="PTHR42801">
    <property type="entry name" value="THIOREDOXIN-DEPENDENT PEROXIDE REDUCTASE"/>
    <property type="match status" value="1"/>
</dbReference>
<keyword evidence="5" id="KW-0560">Oxidoreductase</keyword>
<dbReference type="GO" id="GO:0045454">
    <property type="term" value="P:cell redox homeostasis"/>
    <property type="evidence" value="ECO:0007669"/>
    <property type="project" value="TreeGrafter"/>
</dbReference>
<accession>D7BEN4</accession>
<evidence type="ECO:0000256" key="5">
    <source>
        <dbReference type="ARBA" id="ARBA00023002"/>
    </source>
</evidence>
<evidence type="ECO:0000256" key="8">
    <source>
        <dbReference type="ARBA" id="ARBA00032824"/>
    </source>
</evidence>
<dbReference type="Gene3D" id="3.40.30.10">
    <property type="entry name" value="Glutaredoxin"/>
    <property type="match status" value="1"/>
</dbReference>
<protein>
    <recommendedName>
        <fullName evidence="2">thioredoxin-dependent peroxiredoxin</fullName>
        <ecNumber evidence="2">1.11.1.24</ecNumber>
    </recommendedName>
    <alternativeName>
        <fullName evidence="8">Thioredoxin peroxidase</fullName>
    </alternativeName>
</protein>
<keyword evidence="4" id="KW-0049">Antioxidant</keyword>
<evidence type="ECO:0000256" key="1">
    <source>
        <dbReference type="ARBA" id="ARBA00003330"/>
    </source>
</evidence>
<dbReference type="EC" id="1.11.1.24" evidence="2"/>
<keyword evidence="14" id="KW-1185">Reference proteome</keyword>
<dbReference type="PANTHER" id="PTHR42801:SF4">
    <property type="entry name" value="AHPC_TSA FAMILY PROTEIN"/>
    <property type="match status" value="1"/>
</dbReference>
<dbReference type="PROSITE" id="PS51352">
    <property type="entry name" value="THIOREDOXIN_2"/>
    <property type="match status" value="1"/>
</dbReference>
<reference evidence="13 14" key="1">
    <citation type="journal article" date="2010" name="Stand. Genomic Sci.">
        <title>Complete genome sequence of Meiothermus silvanus type strain (VI-R2).</title>
        <authorList>
            <person name="Sikorski J."/>
            <person name="Tindall B.J."/>
            <person name="Lowry S."/>
            <person name="Lucas S."/>
            <person name="Nolan M."/>
            <person name="Copeland A."/>
            <person name="Glavina Del Rio T."/>
            <person name="Tice H."/>
            <person name="Cheng J.F."/>
            <person name="Han C."/>
            <person name="Pitluck S."/>
            <person name="Liolios K."/>
            <person name="Ivanova N."/>
            <person name="Mavromatis K."/>
            <person name="Mikhailova N."/>
            <person name="Pati A."/>
            <person name="Goodwin L."/>
            <person name="Chen A."/>
            <person name="Palaniappan K."/>
            <person name="Land M."/>
            <person name="Hauser L."/>
            <person name="Chang Y.J."/>
            <person name="Jeffries C.D."/>
            <person name="Rohde M."/>
            <person name="Goker M."/>
            <person name="Woyke T."/>
            <person name="Bristow J."/>
            <person name="Eisen J.A."/>
            <person name="Markowitz V."/>
            <person name="Hugenholtz P."/>
            <person name="Kyrpides N.C."/>
            <person name="Klenk H.P."/>
            <person name="Lapidus A."/>
        </authorList>
    </citation>
    <scope>NUCLEOTIDE SEQUENCE [LARGE SCALE GENOMIC DNA]</scope>
    <source>
        <strain evidence="14">ATCC 700542 / DSM 9946 / VI-R2</strain>
    </source>
</reference>
<proteinExistence type="inferred from homology"/>
<dbReference type="Pfam" id="PF00578">
    <property type="entry name" value="AhpC-TSA"/>
    <property type="match status" value="1"/>
</dbReference>